<dbReference type="EMBL" id="BAAAKK010000005">
    <property type="protein sequence ID" value="GAA1423610.1"/>
    <property type="molecule type" value="Genomic_DNA"/>
</dbReference>
<dbReference type="NCBIfam" id="NF033747">
    <property type="entry name" value="class_E_sortase"/>
    <property type="match status" value="1"/>
</dbReference>
<proteinExistence type="predicted"/>
<comment type="caution">
    <text evidence="3">The sequence shown here is derived from an EMBL/GenBank/DDBJ whole genome shotgun (WGS) entry which is preliminary data.</text>
</comment>
<keyword evidence="2" id="KW-0472">Membrane</keyword>
<evidence type="ECO:0000256" key="2">
    <source>
        <dbReference type="SAM" id="Phobius"/>
    </source>
</evidence>
<sequence>MLMQSTPRIVPVARQHRADRRRPARRATVASVLGELLLTAGVLALGYAGWQIWLSDAVLGGEQQQAARVFAAQLGPMEPAPTAGVELRTDEPPVETAVAEGESFAVMHIPRLGQFQRVIGEGTGRDVLDSLEQGLAHYSGAAQPGELGNFAVAGHRNGQGGPFTHLDEMRVGDRITVQTASAWYVYEFRNHEYVPPTAVGVVAAVPQQPSVPADGRYLTLTTCNPEWSAAGRLVAYATLVGWQSAADGMPRELADALGAA</sequence>
<keyword evidence="4" id="KW-1185">Reference proteome</keyword>
<organism evidence="3 4">
    <name type="scientific">Agrococcus citreus</name>
    <dbReference type="NCBI Taxonomy" id="84643"/>
    <lineage>
        <taxon>Bacteria</taxon>
        <taxon>Bacillati</taxon>
        <taxon>Actinomycetota</taxon>
        <taxon>Actinomycetes</taxon>
        <taxon>Micrococcales</taxon>
        <taxon>Microbacteriaceae</taxon>
        <taxon>Agrococcus</taxon>
    </lineage>
</organism>
<dbReference type="Gene3D" id="2.40.260.10">
    <property type="entry name" value="Sortase"/>
    <property type="match status" value="1"/>
</dbReference>
<evidence type="ECO:0000313" key="3">
    <source>
        <dbReference type="EMBL" id="GAA1423610.1"/>
    </source>
</evidence>
<dbReference type="SUPFAM" id="SSF63817">
    <property type="entry name" value="Sortase"/>
    <property type="match status" value="1"/>
</dbReference>
<keyword evidence="2" id="KW-1133">Transmembrane helix</keyword>
<dbReference type="InterPro" id="IPR053465">
    <property type="entry name" value="Sortase_Class_E"/>
</dbReference>
<dbReference type="NCBIfam" id="TIGR01076">
    <property type="entry name" value="sortase_fam"/>
    <property type="match status" value="1"/>
</dbReference>
<dbReference type="InterPro" id="IPR042003">
    <property type="entry name" value="Sortase_E"/>
</dbReference>
<dbReference type="InterPro" id="IPR005754">
    <property type="entry name" value="Sortase"/>
</dbReference>
<evidence type="ECO:0008006" key="5">
    <source>
        <dbReference type="Google" id="ProtNLM"/>
    </source>
</evidence>
<dbReference type="Proteomes" id="UP001501266">
    <property type="component" value="Unassembled WGS sequence"/>
</dbReference>
<dbReference type="CDD" id="cd05830">
    <property type="entry name" value="Sortase_E"/>
    <property type="match status" value="1"/>
</dbReference>
<protein>
    <recommendedName>
        <fullName evidence="5">Sortase A</fullName>
    </recommendedName>
</protein>
<dbReference type="Pfam" id="PF04203">
    <property type="entry name" value="Sortase"/>
    <property type="match status" value="1"/>
</dbReference>
<keyword evidence="1" id="KW-0378">Hydrolase</keyword>
<keyword evidence="2" id="KW-0812">Transmembrane</keyword>
<dbReference type="InterPro" id="IPR023365">
    <property type="entry name" value="Sortase_dom-sf"/>
</dbReference>
<evidence type="ECO:0000313" key="4">
    <source>
        <dbReference type="Proteomes" id="UP001501266"/>
    </source>
</evidence>
<reference evidence="3 4" key="1">
    <citation type="journal article" date="2019" name="Int. J. Syst. Evol. Microbiol.">
        <title>The Global Catalogue of Microorganisms (GCM) 10K type strain sequencing project: providing services to taxonomists for standard genome sequencing and annotation.</title>
        <authorList>
            <consortium name="The Broad Institute Genomics Platform"/>
            <consortium name="The Broad Institute Genome Sequencing Center for Infectious Disease"/>
            <person name="Wu L."/>
            <person name="Ma J."/>
        </authorList>
    </citation>
    <scope>NUCLEOTIDE SEQUENCE [LARGE SCALE GENOMIC DNA]</scope>
    <source>
        <strain evidence="3 4">JCM 12398</strain>
    </source>
</reference>
<name>A0ABN1YVR4_9MICO</name>
<gene>
    <name evidence="3" type="ORF">GCM10009640_18100</name>
</gene>
<accession>A0ABN1YVR4</accession>
<evidence type="ECO:0000256" key="1">
    <source>
        <dbReference type="ARBA" id="ARBA00022801"/>
    </source>
</evidence>
<feature type="transmembrane region" description="Helical" evidence="2">
    <location>
        <begin position="27"/>
        <end position="50"/>
    </location>
</feature>